<dbReference type="InterPro" id="IPR007159">
    <property type="entry name" value="SpoVT-AbrB_dom"/>
</dbReference>
<dbReference type="PANTHER" id="PTHR34701:SF1">
    <property type="entry name" value="TRANSCRIPTIONAL REGULATOR MRAZ"/>
    <property type="match status" value="1"/>
</dbReference>
<name>A0A418WKE4_9SPHN</name>
<keyword evidence="4" id="KW-1185">Reference proteome</keyword>
<dbReference type="RefSeq" id="WP_119761790.1">
    <property type="nucleotide sequence ID" value="NZ_QYUM01000003.1"/>
</dbReference>
<proteinExistence type="predicted"/>
<dbReference type="Gene3D" id="3.40.1550.20">
    <property type="entry name" value="Transcriptional regulator MraZ domain"/>
    <property type="match status" value="1"/>
</dbReference>
<organism evidence="3 4">
    <name type="scientific">Sphingomonas cavernae</name>
    <dbReference type="NCBI Taxonomy" id="2320861"/>
    <lineage>
        <taxon>Bacteria</taxon>
        <taxon>Pseudomonadati</taxon>
        <taxon>Pseudomonadota</taxon>
        <taxon>Alphaproteobacteria</taxon>
        <taxon>Sphingomonadales</taxon>
        <taxon>Sphingomonadaceae</taxon>
        <taxon>Sphingomonas</taxon>
    </lineage>
</organism>
<reference evidence="3 4" key="1">
    <citation type="submission" date="2018-09" db="EMBL/GenBank/DDBJ databases">
        <authorList>
            <person name="Zhu H."/>
        </authorList>
    </citation>
    <scope>NUCLEOTIDE SEQUENCE [LARGE SCALE GENOMIC DNA]</scope>
    <source>
        <strain evidence="3 4">K2R01-6</strain>
    </source>
</reference>
<dbReference type="SUPFAM" id="SSF89447">
    <property type="entry name" value="AbrB/MazE/MraZ-like"/>
    <property type="match status" value="1"/>
</dbReference>
<comment type="caution">
    <text evidence="3">The sequence shown here is derived from an EMBL/GenBank/DDBJ whole genome shotgun (WGS) entry which is preliminary data.</text>
</comment>
<dbReference type="CDD" id="cd16320">
    <property type="entry name" value="MraZ_N"/>
    <property type="match status" value="1"/>
</dbReference>
<evidence type="ECO:0000259" key="2">
    <source>
        <dbReference type="PROSITE" id="PS51740"/>
    </source>
</evidence>
<evidence type="ECO:0000313" key="3">
    <source>
        <dbReference type="EMBL" id="RJF90521.1"/>
    </source>
</evidence>
<protein>
    <recommendedName>
        <fullName evidence="2">SpoVT-AbrB domain-containing protein</fullName>
    </recommendedName>
</protein>
<dbReference type="CDD" id="cd16321">
    <property type="entry name" value="MraZ_C"/>
    <property type="match status" value="1"/>
</dbReference>
<dbReference type="AlphaFoldDB" id="A0A418WKE4"/>
<dbReference type="InterPro" id="IPR003444">
    <property type="entry name" value="MraZ"/>
</dbReference>
<keyword evidence="1" id="KW-0238">DNA-binding</keyword>
<accession>A0A418WKE4</accession>
<dbReference type="GO" id="GO:2000143">
    <property type="term" value="P:negative regulation of DNA-templated transcription initiation"/>
    <property type="evidence" value="ECO:0007669"/>
    <property type="project" value="TreeGrafter"/>
</dbReference>
<dbReference type="InterPro" id="IPR035644">
    <property type="entry name" value="MraZ_C"/>
</dbReference>
<sequence length="161" mass="17925">MNTRRTYRGFGLSGIDGKGRVAIPAKLRATLEVNSNNERVIALSRSRTSPCLTGYDLPFADMLPDVLAQEMTEQEGGAKLSRENLNRMAFGVVEDVPYDASGRLVIPPFMRKLGQLEDLAFFHGSGHIIEIWNPHVLLKADDVPPMLVELVQFLLEEKGMK</sequence>
<dbReference type="EMBL" id="QYUM01000003">
    <property type="protein sequence ID" value="RJF90521.1"/>
    <property type="molecule type" value="Genomic_DNA"/>
</dbReference>
<dbReference type="PROSITE" id="PS51740">
    <property type="entry name" value="SPOVT_ABRB"/>
    <property type="match status" value="1"/>
</dbReference>
<dbReference type="PANTHER" id="PTHR34701">
    <property type="entry name" value="TRANSCRIPTIONAL REGULATOR MRAZ"/>
    <property type="match status" value="1"/>
</dbReference>
<dbReference type="InterPro" id="IPR037914">
    <property type="entry name" value="SpoVT-AbrB_sf"/>
</dbReference>
<dbReference type="OrthoDB" id="9807753at2"/>
<evidence type="ECO:0000256" key="1">
    <source>
        <dbReference type="PROSITE-ProRule" id="PRU01076"/>
    </source>
</evidence>
<dbReference type="InterPro" id="IPR038619">
    <property type="entry name" value="MraZ_sf"/>
</dbReference>
<dbReference type="Proteomes" id="UP000286100">
    <property type="component" value="Unassembled WGS sequence"/>
</dbReference>
<feature type="domain" description="SpoVT-AbrB" evidence="2">
    <location>
        <begin position="93"/>
        <end position="136"/>
    </location>
</feature>
<dbReference type="GO" id="GO:0003700">
    <property type="term" value="F:DNA-binding transcription factor activity"/>
    <property type="evidence" value="ECO:0007669"/>
    <property type="project" value="InterPro"/>
</dbReference>
<evidence type="ECO:0000313" key="4">
    <source>
        <dbReference type="Proteomes" id="UP000286100"/>
    </source>
</evidence>
<gene>
    <name evidence="3" type="ORF">D3876_09830</name>
</gene>
<dbReference type="GO" id="GO:0000976">
    <property type="term" value="F:transcription cis-regulatory region binding"/>
    <property type="evidence" value="ECO:0007669"/>
    <property type="project" value="TreeGrafter"/>
</dbReference>
<dbReference type="InterPro" id="IPR035642">
    <property type="entry name" value="MraZ_N"/>
</dbReference>